<dbReference type="STRING" id="36844.SAMN04488501_103228"/>
<keyword evidence="5" id="KW-1003">Cell membrane</keyword>
<keyword evidence="9 14" id="KW-0443">Lipid metabolism</keyword>
<evidence type="ECO:0000256" key="6">
    <source>
        <dbReference type="ARBA" id="ARBA00022679"/>
    </source>
</evidence>
<feature type="transmembrane region" description="Helical" evidence="14">
    <location>
        <begin position="63"/>
        <end position="82"/>
    </location>
</feature>
<evidence type="ECO:0000259" key="15">
    <source>
        <dbReference type="Pfam" id="PF09924"/>
    </source>
</evidence>
<comment type="subcellular location">
    <subcellularLocation>
        <location evidence="1 14">Cell membrane</location>
        <topology evidence="1 14">Multi-pass membrane protein</topology>
    </subcellularLocation>
</comment>
<evidence type="ECO:0000256" key="12">
    <source>
        <dbReference type="ARBA" id="ARBA00031899"/>
    </source>
</evidence>
<feature type="transmembrane region" description="Helical" evidence="14">
    <location>
        <begin position="216"/>
        <end position="240"/>
    </location>
</feature>
<evidence type="ECO:0000256" key="10">
    <source>
        <dbReference type="ARBA" id="ARBA00023136"/>
    </source>
</evidence>
<keyword evidence="8 14" id="KW-1133">Transmembrane helix</keyword>
<proteinExistence type="inferred from homology"/>
<accession>A0A0L6ZCC4</accession>
<feature type="transmembrane region" description="Helical" evidence="14">
    <location>
        <begin position="452"/>
        <end position="471"/>
    </location>
</feature>
<comment type="caution">
    <text evidence="14">Lacks conserved residue(s) required for the propagation of feature annotation.</text>
</comment>
<comment type="similarity">
    <text evidence="2 14">Belongs to the LPG synthase family.</text>
</comment>
<dbReference type="Pfam" id="PF09924">
    <property type="entry name" value="LPG_synthase_C"/>
    <property type="match status" value="1"/>
</dbReference>
<feature type="transmembrane region" description="Helical" evidence="14">
    <location>
        <begin position="252"/>
        <end position="282"/>
    </location>
</feature>
<keyword evidence="11 14" id="KW-0046">Antibiotic resistance</keyword>
<evidence type="ECO:0000256" key="2">
    <source>
        <dbReference type="ARBA" id="ARBA00008627"/>
    </source>
</evidence>
<comment type="function">
    <text evidence="14">Catalyzes the transfer of a lysyl group from L-lysyl-tRNA(Lys) to membrane-bound phosphatidylglycerol (PG), which produces lysylphosphatidylglycerol (LPG), a major component of the bacterial membrane with a positive net charge. LPG synthesis contributes to bacterial virulence as it is involved in the resistance mechanism against cationic antimicrobial peptides (CAMP) produces by the host's immune system (defensins, cathelicidins) and by the competing microorganisms.</text>
</comment>
<dbReference type="RefSeq" id="WP_052220366.1">
    <property type="nucleotide sequence ID" value="NZ_LHUR01000012.1"/>
</dbReference>
<evidence type="ECO:0000256" key="14">
    <source>
        <dbReference type="RuleBase" id="RU363042"/>
    </source>
</evidence>
<evidence type="ECO:0000313" key="17">
    <source>
        <dbReference type="Proteomes" id="UP000037043"/>
    </source>
</evidence>
<dbReference type="NCBIfam" id="NF033480">
    <property type="entry name" value="bifunc_MprF"/>
    <property type="match status" value="1"/>
</dbReference>
<evidence type="ECO:0000256" key="1">
    <source>
        <dbReference type="ARBA" id="ARBA00004651"/>
    </source>
</evidence>
<comment type="catalytic activity">
    <reaction evidence="13 14">
        <text>L-lysyl-tRNA(Lys) + a 1,2-diacyl-sn-glycero-3-phospho-(1'-sn-glycerol) = a 1,2-diacyl-sn-glycero-3-phospho-1'-(3'-O-L-lysyl)-sn-glycerol + tRNA(Lys)</text>
        <dbReference type="Rhea" id="RHEA:10668"/>
        <dbReference type="Rhea" id="RHEA-COMP:9696"/>
        <dbReference type="Rhea" id="RHEA-COMP:9697"/>
        <dbReference type="ChEBI" id="CHEBI:64716"/>
        <dbReference type="ChEBI" id="CHEBI:75792"/>
        <dbReference type="ChEBI" id="CHEBI:78442"/>
        <dbReference type="ChEBI" id="CHEBI:78529"/>
        <dbReference type="EC" id="2.3.2.3"/>
    </reaction>
</comment>
<keyword evidence="7 14" id="KW-0812">Transmembrane</keyword>
<evidence type="ECO:0000256" key="7">
    <source>
        <dbReference type="ARBA" id="ARBA00022692"/>
    </source>
</evidence>
<feature type="domain" description="Phosphatidylglycerol lysyltransferase C-terminal" evidence="15">
    <location>
        <begin position="569"/>
        <end position="861"/>
    </location>
</feature>
<feature type="transmembrane region" description="Helical" evidence="14">
    <location>
        <begin position="402"/>
        <end position="421"/>
    </location>
</feature>
<dbReference type="GO" id="GO:0050071">
    <property type="term" value="F:phosphatidylglycerol lysyltransferase activity"/>
    <property type="evidence" value="ECO:0007669"/>
    <property type="project" value="UniProtKB-EC"/>
</dbReference>
<feature type="transmembrane region" description="Helical" evidence="14">
    <location>
        <begin position="24"/>
        <end position="43"/>
    </location>
</feature>
<dbReference type="Proteomes" id="UP000037043">
    <property type="component" value="Unassembled WGS sequence"/>
</dbReference>
<feature type="transmembrane region" description="Helical" evidence="14">
    <location>
        <begin position="477"/>
        <end position="499"/>
    </location>
</feature>
<feature type="transmembrane region" description="Helical" evidence="14">
    <location>
        <begin position="140"/>
        <end position="164"/>
    </location>
</feature>
<protein>
    <recommendedName>
        <fullName evidence="4 14">Phosphatidylglycerol lysyltransferase</fullName>
        <ecNumber evidence="3 14">2.3.2.3</ecNumber>
    </recommendedName>
    <alternativeName>
        <fullName evidence="12 14">Lysylphosphatidylglycerol synthase</fullName>
    </alternativeName>
</protein>
<feature type="transmembrane region" description="Helical" evidence="14">
    <location>
        <begin position="294"/>
        <end position="318"/>
    </location>
</feature>
<evidence type="ECO:0000256" key="3">
    <source>
        <dbReference type="ARBA" id="ARBA00012014"/>
    </source>
</evidence>
<keyword evidence="6 14" id="KW-0808">Transferase</keyword>
<dbReference type="Pfam" id="PF03706">
    <property type="entry name" value="LPG_synthase_TM"/>
    <property type="match status" value="1"/>
</dbReference>
<name>A0A0L6ZCC4_9CLOT</name>
<dbReference type="GO" id="GO:0055091">
    <property type="term" value="P:phospholipid homeostasis"/>
    <property type="evidence" value="ECO:0007669"/>
    <property type="project" value="TreeGrafter"/>
</dbReference>
<keyword evidence="10 14" id="KW-0472">Membrane</keyword>
<feature type="transmembrane region" description="Helical" evidence="14">
    <location>
        <begin position="526"/>
        <end position="548"/>
    </location>
</feature>
<dbReference type="EC" id="2.3.2.3" evidence="3 14"/>
<reference evidence="17" key="1">
    <citation type="submission" date="2015-08" db="EMBL/GenBank/DDBJ databases">
        <title>Genome sequence of the strict anaerobe Clostridium homopropionicum LuHBu1 (DSM 5847T).</title>
        <authorList>
            <person name="Poehlein A."/>
            <person name="Beck M."/>
            <person name="Schiel-Bengelsdorf B."/>
            <person name="Bengelsdorf F.R."/>
            <person name="Daniel R."/>
            <person name="Duerre P."/>
        </authorList>
    </citation>
    <scope>NUCLEOTIDE SEQUENCE [LARGE SCALE GENOMIC DNA]</scope>
    <source>
        <strain evidence="17">DSM 5847</strain>
    </source>
</reference>
<dbReference type="InterPro" id="IPR051211">
    <property type="entry name" value="PG_lysyltransferase"/>
</dbReference>
<evidence type="ECO:0000256" key="5">
    <source>
        <dbReference type="ARBA" id="ARBA00022475"/>
    </source>
</evidence>
<feature type="transmembrane region" description="Helical" evidence="14">
    <location>
        <begin position="112"/>
        <end position="128"/>
    </location>
</feature>
<feature type="transmembrane region" description="Helical" evidence="14">
    <location>
        <begin position="89"/>
        <end position="106"/>
    </location>
</feature>
<organism evidence="16 17">
    <name type="scientific">Clostridium homopropionicum DSM 5847</name>
    <dbReference type="NCBI Taxonomy" id="1121318"/>
    <lineage>
        <taxon>Bacteria</taxon>
        <taxon>Bacillati</taxon>
        <taxon>Bacillota</taxon>
        <taxon>Clostridia</taxon>
        <taxon>Eubacteriales</taxon>
        <taxon>Clostridiaceae</taxon>
        <taxon>Clostridium</taxon>
    </lineage>
</organism>
<dbReference type="PATRIC" id="fig|1121318.3.peg.780"/>
<dbReference type="InterPro" id="IPR016181">
    <property type="entry name" value="Acyl_CoA_acyltransferase"/>
</dbReference>
<dbReference type="PANTHER" id="PTHR34697:SF2">
    <property type="entry name" value="PHOSPHATIDYLGLYCEROL LYSYLTRANSFERASE"/>
    <property type="match status" value="1"/>
</dbReference>
<comment type="caution">
    <text evidence="16">The sequence shown here is derived from an EMBL/GenBank/DDBJ whole genome shotgun (WGS) entry which is preliminary data.</text>
</comment>
<gene>
    <name evidence="16" type="primary">mprF_2</name>
    <name evidence="14" type="synonym">mprF</name>
    <name evidence="16" type="ORF">CLHOM_07760</name>
</gene>
<evidence type="ECO:0000313" key="16">
    <source>
        <dbReference type="EMBL" id="KOA20634.1"/>
    </source>
</evidence>
<feature type="transmembrane region" description="Helical" evidence="14">
    <location>
        <begin position="176"/>
        <end position="195"/>
    </location>
</feature>
<feature type="transmembrane region" description="Helical" evidence="14">
    <location>
        <begin position="427"/>
        <end position="445"/>
    </location>
</feature>
<dbReference type="PANTHER" id="PTHR34697">
    <property type="entry name" value="PHOSPHATIDYLGLYCEROL LYSYLTRANSFERASE"/>
    <property type="match status" value="1"/>
</dbReference>
<dbReference type="InterPro" id="IPR022791">
    <property type="entry name" value="L-PG_synthase/AglD"/>
</dbReference>
<dbReference type="AlphaFoldDB" id="A0A0L6ZCC4"/>
<dbReference type="GO" id="GO:0005886">
    <property type="term" value="C:plasma membrane"/>
    <property type="evidence" value="ECO:0007669"/>
    <property type="project" value="UniProtKB-SubCell"/>
</dbReference>
<evidence type="ECO:0000256" key="8">
    <source>
        <dbReference type="ARBA" id="ARBA00022989"/>
    </source>
</evidence>
<feature type="transmembrane region" description="Helical" evidence="14">
    <location>
        <begin position="359"/>
        <end position="381"/>
    </location>
</feature>
<evidence type="ECO:0000256" key="13">
    <source>
        <dbReference type="ARBA" id="ARBA00047540"/>
    </source>
</evidence>
<dbReference type="InterPro" id="IPR024320">
    <property type="entry name" value="LPG_synthase_C"/>
</dbReference>
<dbReference type="SUPFAM" id="SSF55729">
    <property type="entry name" value="Acyl-CoA N-acyltransferases (Nat)"/>
    <property type="match status" value="1"/>
</dbReference>
<dbReference type="EMBL" id="LHUR01000012">
    <property type="protein sequence ID" value="KOA20634.1"/>
    <property type="molecule type" value="Genomic_DNA"/>
</dbReference>
<evidence type="ECO:0000256" key="9">
    <source>
        <dbReference type="ARBA" id="ARBA00023098"/>
    </source>
</evidence>
<keyword evidence="17" id="KW-1185">Reference proteome</keyword>
<sequence>MFKEFIKWICINIKSIVFQNRKNIVRLIISSLSILIILVMGSNEIKNVNISYTVHLLYEISKYKIFLFIIGGLIAVFGMVLYDYCTSKYFNLYLPVLKIIKISWIANTFNNLWGIVALTGATLRTILYKKQNVSIRKFIYANSILIPSTITGLSFLAIIEIFNFFGLKSVLLEHKFILISLMIFGLYLPFYFLLYRINWLKEKLIPKGLKQIEPKLLRVILVFVSIFEWTLAGGLLWFICRSITIQITFGKALFVIAASSAVGIISLIPGGIGAFDLVFYWVLQLNGVVSYRALAILIIYRAVYYVIPWIIGVALSIWEVRDTISKNIPKAIVPITYVQKSLSGWQRIWISNYEHIVDFGVWALSILVFICGIILLVSAAIPGIASRIDIIADLTSFAFMRFSYRISIVIGLLLLVISRGIKERVKMAYYFTVVLLLTGALFTFFKGLNYEEALFLLFVAFLLWFTRKGYYRESAPVRIITIIRFIIITILALGLYVVVARKVNIDFIRIYKEPGIISKIFTGKRVIIDNAIYAFGLTWFLIGVGTLIRPKRPFRATCSEKDLEKLKEFLTKYGGSYRTHLLFMRDKNFYWAQEDKVLIAYSNIRDKLVVLGDPIGDEAYFEKAIQEFQAFADRYGMNPAFYQVSEKYLSMYHENGYYFFKLGEEAIVDLTSFNLEGKKKKDMRLVKNRFEKDNLRFEVIHPPFSKSLMLELEKISNDWLKGRKEKGFSLGYFQEEYVNRSPVAVIKNNENQIIAFATLMPKYDNNKSMAVDLMRFREDAPNGTMDTLFLQLILWCQTQGYENFNVGMAPLSKVGVAPYAHRQEKLAKIVYNLGNHWYSFSGLRKYKEKFDPNWESKYLAYPQFISLPTLILDIALLVSKHGENKFKK</sequence>
<evidence type="ECO:0000256" key="4">
    <source>
        <dbReference type="ARBA" id="ARBA00021546"/>
    </source>
</evidence>
<evidence type="ECO:0000256" key="11">
    <source>
        <dbReference type="ARBA" id="ARBA00023251"/>
    </source>
</evidence>
<keyword evidence="16" id="KW-0012">Acyltransferase</keyword>
<dbReference type="GO" id="GO:0006629">
    <property type="term" value="P:lipid metabolic process"/>
    <property type="evidence" value="ECO:0007669"/>
    <property type="project" value="UniProtKB-KW"/>
</dbReference>
<dbReference type="GO" id="GO:0046677">
    <property type="term" value="P:response to antibiotic"/>
    <property type="evidence" value="ECO:0007669"/>
    <property type="project" value="UniProtKB-KW"/>
</dbReference>